<proteinExistence type="predicted"/>
<dbReference type="Proteomes" id="UP001501591">
    <property type="component" value="Unassembled WGS sequence"/>
</dbReference>
<sequence length="103" mass="10747">MNAETTPVAVVLETREGVPHLGGRRRLVDDFTDAADVVDEFDDGKVFAIEEVVTDPPFPPVDAMTGPVPALLPGSRIVFSGWGLVATITGVTALGALIFGATL</sequence>
<organism evidence="2 3">
    <name type="scientific">Microbacterium soli</name>
    <dbReference type="NCBI Taxonomy" id="446075"/>
    <lineage>
        <taxon>Bacteria</taxon>
        <taxon>Bacillati</taxon>
        <taxon>Actinomycetota</taxon>
        <taxon>Actinomycetes</taxon>
        <taxon>Micrococcales</taxon>
        <taxon>Microbacteriaceae</taxon>
        <taxon>Microbacterium</taxon>
    </lineage>
</organism>
<keyword evidence="1" id="KW-0812">Transmembrane</keyword>
<protein>
    <submittedName>
        <fullName evidence="2">Uncharacterized protein</fullName>
    </submittedName>
</protein>
<gene>
    <name evidence="2" type="ORF">GCM10022383_27480</name>
</gene>
<comment type="caution">
    <text evidence="2">The sequence shown here is derived from an EMBL/GenBank/DDBJ whole genome shotgun (WGS) entry which is preliminary data.</text>
</comment>
<evidence type="ECO:0000313" key="3">
    <source>
        <dbReference type="Proteomes" id="UP001501591"/>
    </source>
</evidence>
<keyword evidence="1" id="KW-1133">Transmembrane helix</keyword>
<evidence type="ECO:0000313" key="2">
    <source>
        <dbReference type="EMBL" id="GAA3948211.1"/>
    </source>
</evidence>
<feature type="transmembrane region" description="Helical" evidence="1">
    <location>
        <begin position="77"/>
        <end position="99"/>
    </location>
</feature>
<dbReference type="RefSeq" id="WP_344820277.1">
    <property type="nucleotide sequence ID" value="NZ_BAABCP010000002.1"/>
</dbReference>
<dbReference type="EMBL" id="BAABCP010000002">
    <property type="protein sequence ID" value="GAA3948211.1"/>
    <property type="molecule type" value="Genomic_DNA"/>
</dbReference>
<keyword evidence="1" id="KW-0472">Membrane</keyword>
<accession>A0ABP7NLU2</accession>
<name>A0ABP7NLU2_9MICO</name>
<reference evidence="3" key="1">
    <citation type="journal article" date="2019" name="Int. J. Syst. Evol. Microbiol.">
        <title>The Global Catalogue of Microorganisms (GCM) 10K type strain sequencing project: providing services to taxonomists for standard genome sequencing and annotation.</title>
        <authorList>
            <consortium name="The Broad Institute Genomics Platform"/>
            <consortium name="The Broad Institute Genome Sequencing Center for Infectious Disease"/>
            <person name="Wu L."/>
            <person name="Ma J."/>
        </authorList>
    </citation>
    <scope>NUCLEOTIDE SEQUENCE [LARGE SCALE GENOMIC DNA]</scope>
    <source>
        <strain evidence="3">JCM 17024</strain>
    </source>
</reference>
<evidence type="ECO:0000256" key="1">
    <source>
        <dbReference type="SAM" id="Phobius"/>
    </source>
</evidence>
<keyword evidence="3" id="KW-1185">Reference proteome</keyword>